<dbReference type="PROSITE" id="PS51257">
    <property type="entry name" value="PROKAR_LIPOPROTEIN"/>
    <property type="match status" value="1"/>
</dbReference>
<gene>
    <name evidence="3" type="ORF">KO353_05520</name>
</gene>
<sequence length="153" mass="15382">MTVRPTCQPSAAVICQPSVVIACAPSVALACPTVPGQGCVASAVTQCPTFAACPSAVDGCPSTPGGCQVSIAGCAPTVTVITPTVVVTPTTGPVVARPTGTVTGPVVSPTLPGTVARPGPITQDEDGEEQQAPRPDQPPEGYFEYDESWFDES</sequence>
<feature type="chain" id="PRO_5036731222" evidence="2">
    <location>
        <begin position="31"/>
        <end position="153"/>
    </location>
</feature>
<feature type="region of interest" description="Disordered" evidence="1">
    <location>
        <begin position="96"/>
        <end position="153"/>
    </location>
</feature>
<organism evidence="3 4">
    <name type="scientific">Elioraea tepida</name>
    <dbReference type="NCBI Taxonomy" id="2843330"/>
    <lineage>
        <taxon>Bacteria</taxon>
        <taxon>Pseudomonadati</taxon>
        <taxon>Pseudomonadota</taxon>
        <taxon>Alphaproteobacteria</taxon>
        <taxon>Acetobacterales</taxon>
        <taxon>Elioraeaceae</taxon>
        <taxon>Elioraea</taxon>
    </lineage>
</organism>
<evidence type="ECO:0000256" key="2">
    <source>
        <dbReference type="SAM" id="SignalP"/>
    </source>
</evidence>
<dbReference type="Proteomes" id="UP000694001">
    <property type="component" value="Chromosome"/>
</dbReference>
<evidence type="ECO:0000256" key="1">
    <source>
        <dbReference type="SAM" id="MobiDB-lite"/>
    </source>
</evidence>
<keyword evidence="2" id="KW-0732">Signal</keyword>
<reference evidence="3" key="1">
    <citation type="submission" date="2021-06" db="EMBL/GenBank/DDBJ databases">
        <title>Elioraea tepida, sp. nov., a moderately thermophilic aerobic anoxygenic phototrophic bacterium isolated from an alkaline siliceous hot spring mat community in Yellowstone National Park, WY, USA.</title>
        <authorList>
            <person name="Saini M.K."/>
            <person name="Yoshida S."/>
            <person name="Sebastian A."/>
            <person name="Hirose S."/>
            <person name="Hara E."/>
            <person name="Tamaki H."/>
            <person name="Soulier N.T."/>
            <person name="Albert I."/>
            <person name="Hanada S."/>
            <person name="Bryant D.A."/>
            <person name="Tank M."/>
        </authorList>
    </citation>
    <scope>NUCLEOTIDE SEQUENCE</scope>
    <source>
        <strain evidence="3">MS-P2</strain>
    </source>
</reference>
<dbReference type="KEGG" id="elio:KO353_05520"/>
<evidence type="ECO:0000313" key="3">
    <source>
        <dbReference type="EMBL" id="QXM25667.1"/>
    </source>
</evidence>
<feature type="compositionally biased region" description="Low complexity" evidence="1">
    <location>
        <begin position="96"/>
        <end position="115"/>
    </location>
</feature>
<evidence type="ECO:0000313" key="4">
    <source>
        <dbReference type="Proteomes" id="UP000694001"/>
    </source>
</evidence>
<name>A0A975U3G2_9PROT</name>
<proteinExistence type="predicted"/>
<dbReference type="AlphaFoldDB" id="A0A975U3G2"/>
<dbReference type="RefSeq" id="WP_218286723.1">
    <property type="nucleotide sequence ID" value="NZ_CP076448.1"/>
</dbReference>
<keyword evidence="4" id="KW-1185">Reference proteome</keyword>
<feature type="signal peptide" evidence="2">
    <location>
        <begin position="1"/>
        <end position="30"/>
    </location>
</feature>
<accession>A0A975U3G2</accession>
<feature type="compositionally biased region" description="Acidic residues" evidence="1">
    <location>
        <begin position="143"/>
        <end position="153"/>
    </location>
</feature>
<dbReference type="EMBL" id="CP076448">
    <property type="protein sequence ID" value="QXM25667.1"/>
    <property type="molecule type" value="Genomic_DNA"/>
</dbReference>
<protein>
    <submittedName>
        <fullName evidence="3">Uncharacterized protein</fullName>
    </submittedName>
</protein>